<reference evidence="34 35" key="2">
    <citation type="journal article" date="2019" name="G3 (Bethesda)">
        <title>Hybrid Assembly of the Genome of the Entomopathogenic Nematode Steinernema carpocapsae Identifies the X-Chromosome.</title>
        <authorList>
            <person name="Serra L."/>
            <person name="Macchietto M."/>
            <person name="Macias-Munoz A."/>
            <person name="McGill C.J."/>
            <person name="Rodriguez I.M."/>
            <person name="Rodriguez B."/>
            <person name="Murad R."/>
            <person name="Mortazavi A."/>
        </authorList>
    </citation>
    <scope>NUCLEOTIDE SEQUENCE [LARGE SCALE GENOMIC DNA]</scope>
    <source>
        <strain evidence="34 35">ALL</strain>
    </source>
</reference>
<keyword evidence="9" id="KW-0256">Endoplasmic reticulum</keyword>
<evidence type="ECO:0000256" key="12">
    <source>
        <dbReference type="ARBA" id="ARBA00022857"/>
    </source>
</evidence>
<dbReference type="GO" id="GO:0005789">
    <property type="term" value="C:endoplasmic reticulum membrane"/>
    <property type="evidence" value="ECO:0007669"/>
    <property type="project" value="UniProtKB-SubCell"/>
</dbReference>
<keyword evidence="13" id="KW-1133">Transmembrane helix</keyword>
<evidence type="ECO:0000256" key="5">
    <source>
        <dbReference type="ARBA" id="ARBA00022481"/>
    </source>
</evidence>
<evidence type="ECO:0000256" key="13">
    <source>
        <dbReference type="ARBA" id="ARBA00022989"/>
    </source>
</evidence>
<dbReference type="InterPro" id="IPR050346">
    <property type="entry name" value="FMO-like"/>
</dbReference>
<comment type="catalytic activity">
    <reaction evidence="25">
        <text>hexan-3-one + NADPH + O2 + H(+) = ethyl butanoate + NADP(+) + H2O</text>
        <dbReference type="Rhea" id="RHEA:54844"/>
        <dbReference type="ChEBI" id="CHEBI:15377"/>
        <dbReference type="ChEBI" id="CHEBI:15378"/>
        <dbReference type="ChEBI" id="CHEBI:15379"/>
        <dbReference type="ChEBI" id="CHEBI:57783"/>
        <dbReference type="ChEBI" id="CHEBI:58349"/>
        <dbReference type="ChEBI" id="CHEBI:88764"/>
        <dbReference type="ChEBI" id="CHEBI:89891"/>
    </reaction>
    <physiologicalReaction direction="left-to-right" evidence="25">
        <dbReference type="Rhea" id="RHEA:54845"/>
    </physiologicalReaction>
</comment>
<evidence type="ECO:0000256" key="9">
    <source>
        <dbReference type="ARBA" id="ARBA00022824"/>
    </source>
</evidence>
<comment type="catalytic activity">
    <reaction evidence="26">
        <text>hypotaurine + NADPH + O2 + H(+) = taurine + NADP(+) + H2O</text>
        <dbReference type="Rhea" id="RHEA:69819"/>
        <dbReference type="ChEBI" id="CHEBI:15377"/>
        <dbReference type="ChEBI" id="CHEBI:15378"/>
        <dbReference type="ChEBI" id="CHEBI:15379"/>
        <dbReference type="ChEBI" id="CHEBI:57783"/>
        <dbReference type="ChEBI" id="CHEBI:57853"/>
        <dbReference type="ChEBI" id="CHEBI:58349"/>
        <dbReference type="ChEBI" id="CHEBI:507393"/>
        <dbReference type="EC" id="1.14.13.8"/>
    </reaction>
    <physiologicalReaction direction="left-to-right" evidence="26">
        <dbReference type="Rhea" id="RHEA:69820"/>
    </physiologicalReaction>
</comment>
<dbReference type="GO" id="GO:0006629">
    <property type="term" value="P:lipid metabolic process"/>
    <property type="evidence" value="ECO:0007669"/>
    <property type="project" value="UniProtKB-KW"/>
</dbReference>
<evidence type="ECO:0000256" key="14">
    <source>
        <dbReference type="ARBA" id="ARBA00023002"/>
    </source>
</evidence>
<dbReference type="Proteomes" id="UP000298663">
    <property type="component" value="Unassembled WGS sequence"/>
</dbReference>
<comment type="catalytic activity">
    <reaction evidence="27">
        <text>trimethylamine + NADPH + O2 = trimethylamine N-oxide + NADP(+) + H2O</text>
        <dbReference type="Rhea" id="RHEA:31979"/>
        <dbReference type="ChEBI" id="CHEBI:15377"/>
        <dbReference type="ChEBI" id="CHEBI:15379"/>
        <dbReference type="ChEBI" id="CHEBI:15724"/>
        <dbReference type="ChEBI" id="CHEBI:57783"/>
        <dbReference type="ChEBI" id="CHEBI:58349"/>
        <dbReference type="ChEBI" id="CHEBI:58389"/>
        <dbReference type="EC" id="1.14.13.148"/>
    </reaction>
    <physiologicalReaction direction="left-to-right" evidence="27">
        <dbReference type="Rhea" id="RHEA:31980"/>
    </physiologicalReaction>
</comment>
<dbReference type="Pfam" id="PF00743">
    <property type="entry name" value="FMO-like"/>
    <property type="match status" value="1"/>
</dbReference>
<keyword evidence="5" id="KW-0488">Methylation</keyword>
<dbReference type="GO" id="GO:0047822">
    <property type="term" value="F:hypotaurine monooxygenase activity"/>
    <property type="evidence" value="ECO:0007669"/>
    <property type="project" value="RHEA"/>
</dbReference>
<gene>
    <name evidence="34" type="ORF">L596_018673</name>
</gene>
<evidence type="ECO:0000256" key="30">
    <source>
        <dbReference type="ARBA" id="ARBA00048990"/>
    </source>
</evidence>
<comment type="catalytic activity">
    <reaction evidence="23">
        <text>sulcatone + NADPH + O2 + H(+) = 4-methylpent-3-en-1-yl acetate + NADP(+) + H2O</text>
        <dbReference type="Rhea" id="RHEA:54864"/>
        <dbReference type="ChEBI" id="CHEBI:15377"/>
        <dbReference type="ChEBI" id="CHEBI:15378"/>
        <dbReference type="ChEBI" id="CHEBI:15379"/>
        <dbReference type="ChEBI" id="CHEBI:16310"/>
        <dbReference type="ChEBI" id="CHEBI:57783"/>
        <dbReference type="ChEBI" id="CHEBI:58349"/>
        <dbReference type="ChEBI" id="CHEBI:138373"/>
    </reaction>
    <physiologicalReaction direction="left-to-right" evidence="23">
        <dbReference type="Rhea" id="RHEA:54865"/>
    </physiologicalReaction>
</comment>
<comment type="catalytic activity">
    <reaction evidence="30">
        <text>heptan-4-one + NADPH + O2 + H(+) = propyl butanoate + NADP(+) + H2O</text>
        <dbReference type="Rhea" id="RHEA:54852"/>
        <dbReference type="ChEBI" id="CHEBI:15377"/>
        <dbReference type="ChEBI" id="CHEBI:15378"/>
        <dbReference type="ChEBI" id="CHEBI:15379"/>
        <dbReference type="ChEBI" id="CHEBI:57783"/>
        <dbReference type="ChEBI" id="CHEBI:58349"/>
        <dbReference type="ChEBI" id="CHEBI:89484"/>
        <dbReference type="ChEBI" id="CHEBI:89719"/>
    </reaction>
    <physiologicalReaction direction="left-to-right" evidence="30">
        <dbReference type="Rhea" id="RHEA:54853"/>
    </physiologicalReaction>
</comment>
<comment type="catalytic activity">
    <reaction evidence="31">
        <text>N,N-dimethylaniline + NADPH + O2 + H(+) = N,N-dimethylaniline N-oxide + NADP(+) + H2O</text>
        <dbReference type="Rhea" id="RHEA:24468"/>
        <dbReference type="ChEBI" id="CHEBI:15377"/>
        <dbReference type="ChEBI" id="CHEBI:15378"/>
        <dbReference type="ChEBI" id="CHEBI:15379"/>
        <dbReference type="ChEBI" id="CHEBI:16269"/>
        <dbReference type="ChEBI" id="CHEBI:17735"/>
        <dbReference type="ChEBI" id="CHEBI:57783"/>
        <dbReference type="ChEBI" id="CHEBI:58349"/>
        <dbReference type="EC" id="1.14.13.8"/>
    </reaction>
    <physiologicalReaction direction="left-to-right" evidence="31">
        <dbReference type="Rhea" id="RHEA:24469"/>
    </physiologicalReaction>
</comment>
<comment type="catalytic activity">
    <reaction evidence="20">
        <text>hypotaurine + NADH + O2 + H(+) = taurine + NAD(+) + H2O</text>
        <dbReference type="Rhea" id="RHEA:74111"/>
        <dbReference type="ChEBI" id="CHEBI:15377"/>
        <dbReference type="ChEBI" id="CHEBI:15378"/>
        <dbReference type="ChEBI" id="CHEBI:15379"/>
        <dbReference type="ChEBI" id="CHEBI:57540"/>
        <dbReference type="ChEBI" id="CHEBI:57853"/>
        <dbReference type="ChEBI" id="CHEBI:57945"/>
        <dbReference type="ChEBI" id="CHEBI:507393"/>
        <dbReference type="EC" id="1.14.13.8"/>
    </reaction>
    <physiologicalReaction direction="left-to-right" evidence="20">
        <dbReference type="Rhea" id="RHEA:74112"/>
    </physiologicalReaction>
</comment>
<dbReference type="EC" id="1.-.-.-" evidence="33"/>
<keyword evidence="16" id="KW-0443">Lipid metabolism</keyword>
<protein>
    <recommendedName>
        <fullName evidence="33">Flavin-containing monooxygenase</fullName>
        <ecNumber evidence="33">1.-.-.-</ecNumber>
    </recommendedName>
</protein>
<evidence type="ECO:0000256" key="7">
    <source>
        <dbReference type="ARBA" id="ARBA00022630"/>
    </source>
</evidence>
<evidence type="ECO:0000256" key="29">
    <source>
        <dbReference type="ARBA" id="ARBA00048989"/>
    </source>
</evidence>
<dbReference type="GO" id="GO:0016174">
    <property type="term" value="F:NAD(P)H oxidase H2O2-forming activity"/>
    <property type="evidence" value="ECO:0007669"/>
    <property type="project" value="UniProtKB-EC"/>
</dbReference>
<evidence type="ECO:0000256" key="25">
    <source>
        <dbReference type="ARBA" id="ARBA00047977"/>
    </source>
</evidence>
<evidence type="ECO:0000256" key="16">
    <source>
        <dbReference type="ARBA" id="ARBA00023098"/>
    </source>
</evidence>
<comment type="caution">
    <text evidence="34">The sequence shown here is derived from an EMBL/GenBank/DDBJ whole genome shotgun (WGS) entry which is preliminary data.</text>
</comment>
<dbReference type="GO" id="GO:0004499">
    <property type="term" value="F:N,N-dimethylaniline monooxygenase activity"/>
    <property type="evidence" value="ECO:0007669"/>
    <property type="project" value="InterPro"/>
</dbReference>
<dbReference type="InterPro" id="IPR002257">
    <property type="entry name" value="Flavin_mOase_5"/>
</dbReference>
<evidence type="ECO:0000313" key="34">
    <source>
        <dbReference type="EMBL" id="TKR77760.1"/>
    </source>
</evidence>
<accession>A0A4U5N5T8</accession>
<keyword evidence="12" id="KW-0521">NADP</keyword>
<comment type="catalytic activity">
    <reaction evidence="22">
        <text>heptan-2-one + NADPH + O2 + H(+) = pentyl acetate + NADP(+) + H2O</text>
        <dbReference type="Rhea" id="RHEA:54836"/>
        <dbReference type="ChEBI" id="CHEBI:5672"/>
        <dbReference type="ChEBI" id="CHEBI:15377"/>
        <dbReference type="ChEBI" id="CHEBI:15378"/>
        <dbReference type="ChEBI" id="CHEBI:15379"/>
        <dbReference type="ChEBI" id="CHEBI:57783"/>
        <dbReference type="ChEBI" id="CHEBI:58349"/>
        <dbReference type="ChEBI" id="CHEBI:87362"/>
    </reaction>
    <physiologicalReaction direction="left-to-right" evidence="22">
        <dbReference type="Rhea" id="RHEA:54837"/>
    </physiologicalReaction>
</comment>
<keyword evidence="17" id="KW-0472">Membrane</keyword>
<dbReference type="AlphaFoldDB" id="A0A4U5N5T8"/>
<evidence type="ECO:0000256" key="2">
    <source>
        <dbReference type="ARBA" id="ARBA00004389"/>
    </source>
</evidence>
<comment type="function">
    <text evidence="18">Acts as a Baeyer-Villiger monooxygenase on a broad range of substrates. Catalyzes the insertion of an oxygen atom into a carbon-carbon bond adjacent to a carbonyl, which converts ketones to esters. Active on diverse carbonyl compounds, whereas soft nucleophiles are mostly non- or poorly reactive. In contrast with other forms of FMO it is non- or poorly active on 'classical' substrates such as drugs, pesticides, and dietary components containing soft nucleophilic heteroatoms. Able to oxidize drug molecules bearing a carbonyl group on an aliphatic chain, such as nabumetone and pentoxifylline. Also, in the absence of substrates, shows slow but yet significant NADPH oxidase activity. Acts as a positive modulator of cholesterol biosynthesis as well as glucose homeostasis, promoting metabolic aging via pleiotropic effects.</text>
</comment>
<dbReference type="GO" id="GO:0034899">
    <property type="term" value="F:trimethylamine monooxygenase activity"/>
    <property type="evidence" value="ECO:0007669"/>
    <property type="project" value="UniProtKB-EC"/>
</dbReference>
<sequence length="454" mass="52425">MEYLRQYADHFDLLKYVRFRHKVLDVKRSASYRETGRWKVQYKNLETDAEDEEEFDGVLICIGHHCTPYMPPKWPGQDSFKGKIIHSHSYKDHRGLEDTVSVVVGVGNSGCDTAVELSRVGKMTYLVTRRGTWLFSRVFEFGVPYDNFLNNRFNNFMMSILPESTVNNYLENKVEVRVNHANFGLKPKHRIMNQHPTANDELPNRIMSGTVAMKTNINEFTETDVIFEDGSRAENVDLVVLATGYSYNFNLIEKGKLIKVNENKSDLYRFVFPIETADKNTLGVIGYVQPLGSIMPVAEMQARVFLHVLSGRKKLPNMEKMKKEIAMTHKELDRTFVKSRRHTMEVAYTPYMDELAGMIGCKPNLFWKLLSDPKLARCMFFGPNVAYQYRTRGLHVWEGARDALLNLNDRVIKATRSREPPIADEYRGFPIFKSILILGICTAAGFHFYRKQPN</sequence>
<dbReference type="InterPro" id="IPR020946">
    <property type="entry name" value="Flavin_mOase-like"/>
</dbReference>
<dbReference type="InterPro" id="IPR000960">
    <property type="entry name" value="Flavin_mOase"/>
</dbReference>
<dbReference type="FunFam" id="3.50.50.60:FF:000159">
    <property type="entry name" value="Dimethylaniline monooxygenase [N-oxide-forming]"/>
    <property type="match status" value="1"/>
</dbReference>
<organism evidence="34 35">
    <name type="scientific">Steinernema carpocapsae</name>
    <name type="common">Entomopathogenic nematode</name>
    <dbReference type="NCBI Taxonomy" id="34508"/>
    <lineage>
        <taxon>Eukaryota</taxon>
        <taxon>Metazoa</taxon>
        <taxon>Ecdysozoa</taxon>
        <taxon>Nematoda</taxon>
        <taxon>Chromadorea</taxon>
        <taxon>Rhabditida</taxon>
        <taxon>Tylenchina</taxon>
        <taxon>Panagrolaimomorpha</taxon>
        <taxon>Strongyloidoidea</taxon>
        <taxon>Steinernematidae</taxon>
        <taxon>Steinernema</taxon>
    </lineage>
</organism>
<evidence type="ECO:0000256" key="3">
    <source>
        <dbReference type="ARBA" id="ARBA00004524"/>
    </source>
</evidence>
<dbReference type="OrthoDB" id="66881at2759"/>
<evidence type="ECO:0000256" key="11">
    <source>
        <dbReference type="ARBA" id="ARBA00022848"/>
    </source>
</evidence>
<dbReference type="PRINTS" id="PR01125">
    <property type="entry name" value="FMOXYGENASE5"/>
</dbReference>
<evidence type="ECO:0000256" key="20">
    <source>
        <dbReference type="ARBA" id="ARBA00047338"/>
    </source>
</evidence>
<evidence type="ECO:0000256" key="32">
    <source>
        <dbReference type="ARBA" id="ARBA00049475"/>
    </source>
</evidence>
<evidence type="ECO:0000256" key="22">
    <source>
        <dbReference type="ARBA" id="ARBA00047574"/>
    </source>
</evidence>
<keyword evidence="10 33" id="KW-0274">FAD</keyword>
<evidence type="ECO:0000256" key="19">
    <source>
        <dbReference type="ARBA" id="ARBA00045957"/>
    </source>
</evidence>
<comment type="subcellular location">
    <subcellularLocation>
        <location evidence="2">Endoplasmic reticulum membrane</location>
        <topology evidence="2">Single-pass membrane protein</topology>
    </subcellularLocation>
    <subcellularLocation>
        <location evidence="3">Microsome membrane</location>
    </subcellularLocation>
</comment>
<comment type="catalytic activity">
    <reaction evidence="32">
        <text>octan-3-one + NADPH + O2 + H(+) = pentyl propanoate + NADP(+) + H2O</text>
        <dbReference type="Rhea" id="RHEA:54840"/>
        <dbReference type="ChEBI" id="CHEBI:15377"/>
        <dbReference type="ChEBI" id="CHEBI:15378"/>
        <dbReference type="ChEBI" id="CHEBI:15379"/>
        <dbReference type="ChEBI" id="CHEBI:57783"/>
        <dbReference type="ChEBI" id="CHEBI:58349"/>
        <dbReference type="ChEBI" id="CHEBI:80946"/>
        <dbReference type="ChEBI" id="CHEBI:87373"/>
    </reaction>
    <physiologicalReaction direction="left-to-right" evidence="32">
        <dbReference type="Rhea" id="RHEA:54841"/>
    </physiologicalReaction>
</comment>
<comment type="catalytic activity">
    <reaction evidence="21">
        <text>hexan-3-one + NADPH + O2 + H(+) = propyl propanoate + NADP(+) + H2O</text>
        <dbReference type="Rhea" id="RHEA:54848"/>
        <dbReference type="ChEBI" id="CHEBI:15377"/>
        <dbReference type="ChEBI" id="CHEBI:15378"/>
        <dbReference type="ChEBI" id="CHEBI:15379"/>
        <dbReference type="ChEBI" id="CHEBI:57783"/>
        <dbReference type="ChEBI" id="CHEBI:58349"/>
        <dbReference type="ChEBI" id="CHEBI:89828"/>
        <dbReference type="ChEBI" id="CHEBI:89891"/>
    </reaction>
    <physiologicalReaction direction="left-to-right" evidence="21">
        <dbReference type="Rhea" id="RHEA:54849"/>
    </physiologicalReaction>
</comment>
<comment type="cofactor">
    <cofactor evidence="1 33">
        <name>FAD</name>
        <dbReference type="ChEBI" id="CHEBI:57692"/>
    </cofactor>
</comment>
<dbReference type="STRING" id="34508.A0A4U5N5T8"/>
<evidence type="ECO:0000256" key="6">
    <source>
        <dbReference type="ARBA" id="ARBA00022553"/>
    </source>
</evidence>
<evidence type="ECO:0000256" key="31">
    <source>
        <dbReference type="ARBA" id="ARBA00049443"/>
    </source>
</evidence>
<keyword evidence="8" id="KW-0812">Transmembrane</keyword>
<evidence type="ECO:0000256" key="26">
    <source>
        <dbReference type="ARBA" id="ARBA00048041"/>
    </source>
</evidence>
<proteinExistence type="inferred from homology"/>
<comment type="catalytic activity">
    <reaction evidence="28">
        <text>octan-3-one + NADPH + O2 + H(+) = ethyl hexanoate + NADP(+) + H2O</text>
        <dbReference type="Rhea" id="RHEA:54856"/>
        <dbReference type="ChEBI" id="CHEBI:15377"/>
        <dbReference type="ChEBI" id="CHEBI:15378"/>
        <dbReference type="ChEBI" id="CHEBI:15379"/>
        <dbReference type="ChEBI" id="CHEBI:57783"/>
        <dbReference type="ChEBI" id="CHEBI:58349"/>
        <dbReference type="ChEBI" id="CHEBI:80946"/>
        <dbReference type="ChEBI" id="CHEBI:86055"/>
    </reaction>
    <physiologicalReaction direction="left-to-right" evidence="28">
        <dbReference type="Rhea" id="RHEA:54857"/>
    </physiologicalReaction>
</comment>
<evidence type="ECO:0000256" key="21">
    <source>
        <dbReference type="ARBA" id="ARBA00047426"/>
    </source>
</evidence>
<comment type="catalytic activity">
    <reaction evidence="24">
        <text>NADPH + O2 + H(+) = H2O2 + NADP(+)</text>
        <dbReference type="Rhea" id="RHEA:11260"/>
        <dbReference type="ChEBI" id="CHEBI:15378"/>
        <dbReference type="ChEBI" id="CHEBI:15379"/>
        <dbReference type="ChEBI" id="CHEBI:16240"/>
        <dbReference type="ChEBI" id="CHEBI:57783"/>
        <dbReference type="ChEBI" id="CHEBI:58349"/>
        <dbReference type="EC" id="1.6.3.1"/>
    </reaction>
    <physiologicalReaction direction="left-to-right" evidence="24">
        <dbReference type="Rhea" id="RHEA:11261"/>
    </physiologicalReaction>
</comment>
<evidence type="ECO:0000256" key="17">
    <source>
        <dbReference type="ARBA" id="ARBA00023136"/>
    </source>
</evidence>
<keyword evidence="11" id="KW-0492">Microsome</keyword>
<comment type="catalytic activity">
    <reaction evidence="29">
        <text>(2E)-geranial + NADPH + O2 + H(+) = (1E)-2,6-dimethylhepta-1,5-dien-1-yl formate + NADP(+) + H2O</text>
        <dbReference type="Rhea" id="RHEA:54860"/>
        <dbReference type="ChEBI" id="CHEBI:15377"/>
        <dbReference type="ChEBI" id="CHEBI:15378"/>
        <dbReference type="ChEBI" id="CHEBI:15379"/>
        <dbReference type="ChEBI" id="CHEBI:16980"/>
        <dbReference type="ChEBI" id="CHEBI:57783"/>
        <dbReference type="ChEBI" id="CHEBI:58349"/>
        <dbReference type="ChEBI" id="CHEBI:138375"/>
    </reaction>
    <physiologicalReaction direction="left-to-right" evidence="29">
        <dbReference type="Rhea" id="RHEA:54861"/>
    </physiologicalReaction>
</comment>
<dbReference type="Gene3D" id="3.50.50.60">
    <property type="entry name" value="FAD/NAD(P)-binding domain"/>
    <property type="match status" value="1"/>
</dbReference>
<dbReference type="InterPro" id="IPR036188">
    <property type="entry name" value="FAD/NAD-bd_sf"/>
</dbReference>
<keyword evidence="14 33" id="KW-0560">Oxidoreductase</keyword>
<evidence type="ECO:0000313" key="35">
    <source>
        <dbReference type="Proteomes" id="UP000298663"/>
    </source>
</evidence>
<keyword evidence="7 33" id="KW-0285">Flavoprotein</keyword>
<comment type="function">
    <text evidence="19">Broad spectrum monooxygenase that catalyzes the oxygenation of a wide variety of nitrogen- and sulfur-containing compounds including xenobiotics. Catalyzes the S-oxygenation of hypotaurine to produce taurine, an organic osmolyte involved in cell volume regulation as well as a variety of cytoprotective and developmental processes. In vitro, catalyzes the N-oxygenation of trimethylamine (TMA) to produce trimethylamine N-oxide (TMAO) and could therefore participate to the detoxification of this compound that is generated by the action of gut microbiota from dietary precursors such as choline, choline containing compounds, betaine or L-carnitine.</text>
</comment>
<dbReference type="SUPFAM" id="SSF51905">
    <property type="entry name" value="FAD/NAD(P)-binding domain"/>
    <property type="match status" value="2"/>
</dbReference>
<dbReference type="EMBL" id="AZBU02000005">
    <property type="protein sequence ID" value="TKR77760.1"/>
    <property type="molecule type" value="Genomic_DNA"/>
</dbReference>
<evidence type="ECO:0000256" key="4">
    <source>
        <dbReference type="ARBA" id="ARBA00009183"/>
    </source>
</evidence>
<keyword evidence="15 33" id="KW-0503">Monooxygenase</keyword>
<reference evidence="34 35" key="1">
    <citation type="journal article" date="2015" name="Genome Biol.">
        <title>Comparative genomics of Steinernema reveals deeply conserved gene regulatory networks.</title>
        <authorList>
            <person name="Dillman A.R."/>
            <person name="Macchietto M."/>
            <person name="Porter C.F."/>
            <person name="Rogers A."/>
            <person name="Williams B."/>
            <person name="Antoshechkin I."/>
            <person name="Lee M.M."/>
            <person name="Goodwin Z."/>
            <person name="Lu X."/>
            <person name="Lewis E.E."/>
            <person name="Goodrich-Blair H."/>
            <person name="Stock S.P."/>
            <person name="Adams B.J."/>
            <person name="Sternberg P.W."/>
            <person name="Mortazavi A."/>
        </authorList>
    </citation>
    <scope>NUCLEOTIDE SEQUENCE [LARGE SCALE GENOMIC DNA]</scope>
    <source>
        <strain evidence="34 35">ALL</strain>
    </source>
</reference>
<evidence type="ECO:0000256" key="10">
    <source>
        <dbReference type="ARBA" id="ARBA00022827"/>
    </source>
</evidence>
<dbReference type="PANTHER" id="PTHR23023">
    <property type="entry name" value="DIMETHYLANILINE MONOOXYGENASE"/>
    <property type="match status" value="1"/>
</dbReference>
<evidence type="ECO:0000256" key="1">
    <source>
        <dbReference type="ARBA" id="ARBA00001974"/>
    </source>
</evidence>
<evidence type="ECO:0000256" key="24">
    <source>
        <dbReference type="ARBA" id="ARBA00047864"/>
    </source>
</evidence>
<dbReference type="GO" id="GO:0050660">
    <property type="term" value="F:flavin adenine dinucleotide binding"/>
    <property type="evidence" value="ECO:0007669"/>
    <property type="project" value="InterPro"/>
</dbReference>
<dbReference type="GO" id="GO:0050661">
    <property type="term" value="F:NADP binding"/>
    <property type="evidence" value="ECO:0007669"/>
    <property type="project" value="InterPro"/>
</dbReference>
<evidence type="ECO:0000256" key="27">
    <source>
        <dbReference type="ARBA" id="ARBA00048088"/>
    </source>
</evidence>
<keyword evidence="6" id="KW-0597">Phosphoprotein</keyword>
<evidence type="ECO:0000256" key="33">
    <source>
        <dbReference type="RuleBase" id="RU361177"/>
    </source>
</evidence>
<evidence type="ECO:0000256" key="15">
    <source>
        <dbReference type="ARBA" id="ARBA00023033"/>
    </source>
</evidence>
<comment type="similarity">
    <text evidence="4 33">Belongs to the FMO family.</text>
</comment>
<dbReference type="PRINTS" id="PR00370">
    <property type="entry name" value="FMOXYGENASE"/>
</dbReference>
<keyword evidence="35" id="KW-1185">Reference proteome</keyword>
<evidence type="ECO:0000256" key="18">
    <source>
        <dbReference type="ARBA" id="ARBA00045722"/>
    </source>
</evidence>
<name>A0A4U5N5T8_STECR</name>
<evidence type="ECO:0000256" key="8">
    <source>
        <dbReference type="ARBA" id="ARBA00022692"/>
    </source>
</evidence>
<evidence type="ECO:0000256" key="28">
    <source>
        <dbReference type="ARBA" id="ARBA00048459"/>
    </source>
</evidence>
<dbReference type="PIRSF" id="PIRSF000332">
    <property type="entry name" value="FMO"/>
    <property type="match status" value="1"/>
</dbReference>
<evidence type="ECO:0000256" key="23">
    <source>
        <dbReference type="ARBA" id="ARBA00047855"/>
    </source>
</evidence>